<dbReference type="RefSeq" id="WP_115855774.1">
    <property type="nucleotide sequence ID" value="NZ_CAJUZR010000008.1"/>
</dbReference>
<dbReference type="Gene3D" id="1.20.1270.10">
    <property type="match status" value="1"/>
</dbReference>
<dbReference type="EMBL" id="QKYD01000115">
    <property type="protein sequence ID" value="REI20975.1"/>
    <property type="molecule type" value="Genomic_DNA"/>
</dbReference>
<evidence type="ECO:0000256" key="1">
    <source>
        <dbReference type="ARBA" id="ARBA00004613"/>
    </source>
</evidence>
<keyword evidence="6" id="KW-0843">Virulence</keyword>
<comment type="subcellular location">
    <subcellularLocation>
        <location evidence="1">Secreted</location>
    </subcellularLocation>
</comment>
<gene>
    <name evidence="8" type="ORF">DOS76_07785</name>
</gene>
<protein>
    <recommendedName>
        <fullName evidence="3">Staphylococcal complement inhibitor</fullName>
    </recommendedName>
</protein>
<organism evidence="8 9">
    <name type="scientific">Staphylococcus felis</name>
    <dbReference type="NCBI Taxonomy" id="46127"/>
    <lineage>
        <taxon>Bacteria</taxon>
        <taxon>Bacillati</taxon>
        <taxon>Bacillota</taxon>
        <taxon>Bacilli</taxon>
        <taxon>Bacillales</taxon>
        <taxon>Staphylococcaceae</taxon>
        <taxon>Staphylococcus</taxon>
    </lineage>
</organism>
<reference evidence="8 9" key="1">
    <citation type="journal article" date="2018" name="Vet. Microbiol.">
        <title>Characterisation of Staphylococcus felis isolated from cats using whole genome sequencing.</title>
        <authorList>
            <person name="Worthing K."/>
            <person name="Pang S."/>
            <person name="Trott D.J."/>
            <person name="Abraham S."/>
            <person name="Coombs G.W."/>
            <person name="Jordan D."/>
            <person name="McIntyre L."/>
            <person name="Davies M.R."/>
            <person name="Norris J."/>
        </authorList>
    </citation>
    <scope>NUCLEOTIDE SEQUENCE [LARGE SCALE GENOMIC DNA]</scope>
    <source>
        <strain evidence="8 9">F25</strain>
    </source>
</reference>
<dbReference type="AlphaFoldDB" id="A0AAX1RVQ7"/>
<sequence>MNIKNFIITSTLATVLSTSFVGGLTLGEADAQTTRTADEYYDATVKQELQALLNDLNVNELATASLEPYYKRSVKRAGYMAKSALKSNDFYQMSRAKYELQKIYDEIDEALLEE</sequence>
<evidence type="ECO:0000256" key="4">
    <source>
        <dbReference type="ARBA" id="ARBA00022525"/>
    </source>
</evidence>
<comment type="similarity">
    <text evidence="2">Belongs to the SCIN family.</text>
</comment>
<comment type="caution">
    <text evidence="8">The sequence shown here is derived from an EMBL/GenBank/DDBJ whole genome shotgun (WGS) entry which is preliminary data.</text>
</comment>
<keyword evidence="4" id="KW-0964">Secreted</keyword>
<accession>A0AAX1RVQ7</accession>
<evidence type="ECO:0000256" key="5">
    <source>
        <dbReference type="ARBA" id="ARBA00022729"/>
    </source>
</evidence>
<evidence type="ECO:0000313" key="8">
    <source>
        <dbReference type="EMBL" id="REI20975.1"/>
    </source>
</evidence>
<comment type="function">
    <text evidence="7">Involved in countering the first line of host defense mechanisms. Efficiently inhibits opsonization, phagocytosis and killing of S.aureus by human neutrophils. Acts by binding and stabilizing human C3 convertases (C4b2a and C3bBb), leading to their inactivation. The convertases are no longer able to cleave complement C3, therefore preventing further C3b deposition on the bacterial surface and phagocytosis of the bacterium. Also prevents C5a-induced neutrophil responses.</text>
</comment>
<evidence type="ECO:0000256" key="2">
    <source>
        <dbReference type="ARBA" id="ARBA00007022"/>
    </source>
</evidence>
<dbReference type="Proteomes" id="UP000256337">
    <property type="component" value="Unassembled WGS sequence"/>
</dbReference>
<evidence type="ECO:0000313" key="9">
    <source>
        <dbReference type="Proteomes" id="UP000256337"/>
    </source>
</evidence>
<keyword evidence="5" id="KW-0732">Signal</keyword>
<dbReference type="InterPro" id="IPR021612">
    <property type="entry name" value="SCIN"/>
</dbReference>
<evidence type="ECO:0000256" key="3">
    <source>
        <dbReference type="ARBA" id="ARBA00015649"/>
    </source>
</evidence>
<name>A0AAX1RVQ7_9STAP</name>
<dbReference type="GO" id="GO:0005576">
    <property type="term" value="C:extracellular region"/>
    <property type="evidence" value="ECO:0007669"/>
    <property type="project" value="UniProtKB-SubCell"/>
</dbReference>
<proteinExistence type="inferred from homology"/>
<evidence type="ECO:0000256" key="7">
    <source>
        <dbReference type="ARBA" id="ARBA00025334"/>
    </source>
</evidence>
<evidence type="ECO:0000256" key="6">
    <source>
        <dbReference type="ARBA" id="ARBA00023026"/>
    </source>
</evidence>
<dbReference type="Pfam" id="PF11546">
    <property type="entry name" value="CompInhib_SCIN"/>
    <property type="match status" value="1"/>
</dbReference>
<dbReference type="InterPro" id="IPR029048">
    <property type="entry name" value="HSP70_C_sf"/>
</dbReference>